<evidence type="ECO:0000313" key="1">
    <source>
        <dbReference type="EMBL" id="SBW09395.1"/>
    </source>
</evidence>
<reference evidence="1" key="1">
    <citation type="submission" date="2016-04" db="EMBL/GenBank/DDBJ databases">
        <authorList>
            <person name="Evans L.H."/>
            <person name="Alamgir A."/>
            <person name="Owens N."/>
            <person name="Weber N.D."/>
            <person name="Virtaneva K."/>
            <person name="Barbian K."/>
            <person name="Babar A."/>
            <person name="Rosenke K."/>
        </authorList>
    </citation>
    <scope>NUCLEOTIDE SEQUENCE</scope>
    <source>
        <strain evidence="1">86</strain>
    </source>
</reference>
<protein>
    <submittedName>
        <fullName evidence="1">Uncharacterized protein</fullName>
    </submittedName>
</protein>
<organism evidence="1">
    <name type="scientific">uncultured delta proteobacterium</name>
    <dbReference type="NCBI Taxonomy" id="34034"/>
    <lineage>
        <taxon>Bacteria</taxon>
        <taxon>Deltaproteobacteria</taxon>
        <taxon>environmental samples</taxon>
    </lineage>
</organism>
<dbReference type="EMBL" id="FLUQ01000005">
    <property type="protein sequence ID" value="SBW09395.1"/>
    <property type="molecule type" value="Genomic_DNA"/>
</dbReference>
<sequence>MSQIKLAQHPRMTFRCHLQHYLNPLHFYCRLRDWGIPRKRASHWCSCYERLYRVFFKGDPTSNE</sequence>
<gene>
    <name evidence="1" type="ORF">KL86DPRO_50156</name>
</gene>
<dbReference type="AlphaFoldDB" id="A0A212KD03"/>
<accession>A0A212KD03</accession>
<proteinExistence type="predicted"/>
<name>A0A212KD03_9DELT</name>